<evidence type="ECO:0000313" key="15">
    <source>
        <dbReference type="Proteomes" id="UP001168146"/>
    </source>
</evidence>
<keyword evidence="5 14" id="KW-0378">Hydrolase</keyword>
<dbReference type="CDD" id="cd18793">
    <property type="entry name" value="SF2_C_SNF"/>
    <property type="match status" value="1"/>
</dbReference>
<dbReference type="PROSITE" id="PS51192">
    <property type="entry name" value="HELICASE_ATP_BIND_1"/>
    <property type="match status" value="1"/>
</dbReference>
<evidence type="ECO:0000256" key="1">
    <source>
        <dbReference type="ARBA" id="ARBA00004123"/>
    </source>
</evidence>
<evidence type="ECO:0000256" key="2">
    <source>
        <dbReference type="ARBA" id="ARBA00007025"/>
    </source>
</evidence>
<keyword evidence="8" id="KW-0156">Chromatin regulator</keyword>
<dbReference type="PANTHER" id="PTHR10799">
    <property type="entry name" value="SNF2/RAD54 HELICASE FAMILY"/>
    <property type="match status" value="1"/>
</dbReference>
<dbReference type="EMBL" id="JASUXU010000020">
    <property type="protein sequence ID" value="KAK0321410.1"/>
    <property type="molecule type" value="Genomic_DNA"/>
</dbReference>
<dbReference type="Gene3D" id="3.40.50.10810">
    <property type="entry name" value="Tandem AAA-ATPase domain"/>
    <property type="match status" value="1"/>
</dbReference>
<feature type="compositionally biased region" description="Basic and acidic residues" evidence="11">
    <location>
        <begin position="257"/>
        <end position="268"/>
    </location>
</feature>
<evidence type="ECO:0000256" key="11">
    <source>
        <dbReference type="SAM" id="MobiDB-lite"/>
    </source>
</evidence>
<dbReference type="GO" id="GO:0003678">
    <property type="term" value="F:DNA helicase activity"/>
    <property type="evidence" value="ECO:0007669"/>
    <property type="project" value="UniProtKB-EC"/>
</dbReference>
<dbReference type="InterPro" id="IPR027417">
    <property type="entry name" value="P-loop_NTPase"/>
</dbReference>
<comment type="similarity">
    <text evidence="2">Belongs to the SNF2/RAD54 helicase family.</text>
</comment>
<feature type="compositionally biased region" description="Polar residues" evidence="11">
    <location>
        <begin position="468"/>
        <end position="480"/>
    </location>
</feature>
<keyword evidence="6" id="KW-0347">Helicase</keyword>
<dbReference type="InterPro" id="IPR000330">
    <property type="entry name" value="SNF2_N"/>
</dbReference>
<keyword evidence="10" id="KW-0539">Nucleus</keyword>
<dbReference type="GO" id="GO:0003677">
    <property type="term" value="F:DNA binding"/>
    <property type="evidence" value="ECO:0007669"/>
    <property type="project" value="UniProtKB-KW"/>
</dbReference>
<dbReference type="EC" id="3.6.4.12" evidence="3"/>
<feature type="domain" description="Helicase ATP-binding" evidence="12">
    <location>
        <begin position="678"/>
        <end position="846"/>
    </location>
</feature>
<dbReference type="InterPro" id="IPR049730">
    <property type="entry name" value="SNF2/RAD54-like_C"/>
</dbReference>
<evidence type="ECO:0000256" key="10">
    <source>
        <dbReference type="ARBA" id="ARBA00023242"/>
    </source>
</evidence>
<feature type="compositionally biased region" description="Acidic residues" evidence="11">
    <location>
        <begin position="425"/>
        <end position="434"/>
    </location>
</feature>
<feature type="region of interest" description="Disordered" evidence="11">
    <location>
        <begin position="1"/>
        <end position="55"/>
    </location>
</feature>
<protein>
    <recommendedName>
        <fullName evidence="3">DNA helicase</fullName>
        <ecNumber evidence="3">3.6.4.12</ecNumber>
    </recommendedName>
</protein>
<feature type="compositionally biased region" description="Basic residues" evidence="11">
    <location>
        <begin position="438"/>
        <end position="450"/>
    </location>
</feature>
<evidence type="ECO:0000313" key="14">
    <source>
        <dbReference type="EMBL" id="KAK0321410.1"/>
    </source>
</evidence>
<feature type="compositionally biased region" description="Acidic residues" evidence="11">
    <location>
        <begin position="28"/>
        <end position="42"/>
    </location>
</feature>
<dbReference type="GO" id="GO:0140658">
    <property type="term" value="F:ATP-dependent chromatin remodeler activity"/>
    <property type="evidence" value="ECO:0007669"/>
    <property type="project" value="UniProtKB-ARBA"/>
</dbReference>
<evidence type="ECO:0000259" key="13">
    <source>
        <dbReference type="PROSITE" id="PS51194"/>
    </source>
</evidence>
<dbReference type="PROSITE" id="PS51194">
    <property type="entry name" value="HELICASE_CTER"/>
    <property type="match status" value="1"/>
</dbReference>
<evidence type="ECO:0000256" key="5">
    <source>
        <dbReference type="ARBA" id="ARBA00022801"/>
    </source>
</evidence>
<feature type="compositionally biased region" description="Pro residues" evidence="11">
    <location>
        <begin position="132"/>
        <end position="146"/>
    </location>
</feature>
<name>A0AAN6FPX5_9PEZI</name>
<comment type="caution">
    <text evidence="14">The sequence shown here is derived from an EMBL/GenBank/DDBJ whole genome shotgun (WGS) entry which is preliminary data.</text>
</comment>
<evidence type="ECO:0000256" key="3">
    <source>
        <dbReference type="ARBA" id="ARBA00012551"/>
    </source>
</evidence>
<feature type="compositionally biased region" description="Basic and acidic residues" evidence="11">
    <location>
        <begin position="490"/>
        <end position="501"/>
    </location>
</feature>
<dbReference type="Proteomes" id="UP001168146">
    <property type="component" value="Unassembled WGS sequence"/>
</dbReference>
<evidence type="ECO:0000256" key="8">
    <source>
        <dbReference type="ARBA" id="ARBA00022853"/>
    </source>
</evidence>
<dbReference type="SMART" id="SM00487">
    <property type="entry name" value="DEXDc"/>
    <property type="match status" value="1"/>
</dbReference>
<dbReference type="GO" id="GO:0016787">
    <property type="term" value="F:hydrolase activity"/>
    <property type="evidence" value="ECO:0007669"/>
    <property type="project" value="UniProtKB-KW"/>
</dbReference>
<dbReference type="GO" id="GO:0005694">
    <property type="term" value="C:chromosome"/>
    <property type="evidence" value="ECO:0007669"/>
    <property type="project" value="UniProtKB-ARBA"/>
</dbReference>
<keyword evidence="9" id="KW-0238">DNA-binding</keyword>
<dbReference type="InterPro" id="IPR038718">
    <property type="entry name" value="SNF2-like_sf"/>
</dbReference>
<evidence type="ECO:0000256" key="9">
    <source>
        <dbReference type="ARBA" id="ARBA00023125"/>
    </source>
</evidence>
<dbReference type="AlphaFoldDB" id="A0AAN6FPX5"/>
<keyword evidence="7" id="KW-0067">ATP-binding</keyword>
<dbReference type="InterPro" id="IPR001650">
    <property type="entry name" value="Helicase_C-like"/>
</dbReference>
<feature type="compositionally biased region" description="Polar residues" evidence="11">
    <location>
        <begin position="68"/>
        <end position="80"/>
    </location>
</feature>
<proteinExistence type="inferred from homology"/>
<accession>A0AAN6FPX5</accession>
<gene>
    <name evidence="14" type="primary">FUN30_1</name>
    <name evidence="14" type="ORF">LTR82_007378</name>
</gene>
<feature type="region of interest" description="Disordered" evidence="11">
    <location>
        <begin position="257"/>
        <end position="299"/>
    </location>
</feature>
<dbReference type="GO" id="GO:0005524">
    <property type="term" value="F:ATP binding"/>
    <property type="evidence" value="ECO:0007669"/>
    <property type="project" value="UniProtKB-KW"/>
</dbReference>
<dbReference type="SUPFAM" id="SSF52540">
    <property type="entry name" value="P-loop containing nucleoside triphosphate hydrolases"/>
    <property type="match status" value="2"/>
</dbReference>
<reference evidence="14" key="1">
    <citation type="submission" date="2021-12" db="EMBL/GenBank/DDBJ databases">
        <title>Black yeast isolated from Biological Soil Crust.</title>
        <authorList>
            <person name="Kurbessoian T."/>
        </authorList>
    </citation>
    <scope>NUCLEOTIDE SEQUENCE</scope>
    <source>
        <strain evidence="14">CCFEE 5208</strain>
    </source>
</reference>
<dbReference type="FunFam" id="3.40.50.10810:FF:000014">
    <property type="entry name" value="SWI/SNF-related matrix-associated actin-dependent regulator of chromatin subfamily A containing DEAD/H box 1"/>
    <property type="match status" value="1"/>
</dbReference>
<dbReference type="Pfam" id="PF00176">
    <property type="entry name" value="SNF2-rel_dom"/>
    <property type="match status" value="1"/>
</dbReference>
<evidence type="ECO:0000259" key="12">
    <source>
        <dbReference type="PROSITE" id="PS51192"/>
    </source>
</evidence>
<organism evidence="14 15">
    <name type="scientific">Friedmanniomyces endolithicus</name>
    <dbReference type="NCBI Taxonomy" id="329885"/>
    <lineage>
        <taxon>Eukaryota</taxon>
        <taxon>Fungi</taxon>
        <taxon>Dikarya</taxon>
        <taxon>Ascomycota</taxon>
        <taxon>Pezizomycotina</taxon>
        <taxon>Dothideomycetes</taxon>
        <taxon>Dothideomycetidae</taxon>
        <taxon>Mycosphaerellales</taxon>
        <taxon>Teratosphaeriaceae</taxon>
        <taxon>Friedmanniomyces</taxon>
    </lineage>
</organism>
<dbReference type="InterPro" id="IPR014001">
    <property type="entry name" value="Helicase_ATP-bd"/>
</dbReference>
<feature type="domain" description="Helicase C-terminal" evidence="13">
    <location>
        <begin position="1038"/>
        <end position="1197"/>
    </location>
</feature>
<evidence type="ECO:0000256" key="4">
    <source>
        <dbReference type="ARBA" id="ARBA00022741"/>
    </source>
</evidence>
<feature type="compositionally biased region" description="Low complexity" evidence="11">
    <location>
        <begin position="84"/>
        <end position="110"/>
    </location>
</feature>
<dbReference type="SMART" id="SM00490">
    <property type="entry name" value="HELICc"/>
    <property type="match status" value="1"/>
</dbReference>
<evidence type="ECO:0000256" key="7">
    <source>
        <dbReference type="ARBA" id="ARBA00022840"/>
    </source>
</evidence>
<dbReference type="Pfam" id="PF00271">
    <property type="entry name" value="Helicase_C"/>
    <property type="match status" value="1"/>
</dbReference>
<comment type="subcellular location">
    <subcellularLocation>
        <location evidence="1">Nucleus</location>
    </subcellularLocation>
</comment>
<dbReference type="Gene3D" id="3.40.50.300">
    <property type="entry name" value="P-loop containing nucleotide triphosphate hydrolases"/>
    <property type="match status" value="2"/>
</dbReference>
<sequence>MAESDPISDSTPNKRRRLDNSGSKTYDSQDDSGDEYTAEDLEGTSTLPQKRKQLTYPAHAFRADIESMNGTTAASSSSPQRAFHVTQPTQPLPTQTLQHVTQPTQLLPPLSKISSPARVLVDRSSPTLPHAPSSPPPKPPPAPLPAPFARSRGNYLGAALAGTNFRSPLGVQPKPAVVSLDSDDDDDPPVPHSSDDETQGLSSNIRPTVFKKGGRGLNSMPNRTEPIVHESPRSDGLAGGSGGSTFFGGLMNKFGHDDSRAPVRRPADDSISAYGSVSRGPRPVQGLPSRAQPVANNTTRYKTLDDVEDYGIRRKIEDIRGILSSESVQRCHDALMRSRGNKEDAMAWLAETDAQAKLDNGDVDPLGTATPVVKRGVAMTKSALSSQPNRNAKPEVKVPTKTIAERYAPTQPQLRASRPNVVPEILEEDDEEEADARPKRRLLKGRKSRRSATPPSSPPAQKLPQARQRLQQRGKNVITISSDDDEEVGGEDKDSDDGRAESEEEDAPTETAFDARLLTFFNDCSVQALADLSALPETAISFVLEQRPFTNLDAIRAISNAGPKSKAQRMLGDRLVNRCSEMLSGYEAVDELVEECAKLAKPIQKALKGWGVVGREDGGELELMNLGDAHDSGIGTPASSDTSEAMPAKERKFLKQPSSMAEDMPLKDYQLVGLNWLNLLWQKKISCILADDMGLGKTCQVIAFLAHLQEQEIDGVHLIIVPGSTIANWLREFARFAPSLSVFPYYGSDKERPELRLRIEQQFEEIDVVVTTYDVATRPDDNRFLRKSVRPAVCVFDEAHLLRNPKTDRYQKLLRIPADFRLFLTGTPLQNNLRELVAILAFIMPDLFEEKRDKLDFIFDQKATTKDGNHAALLSAERIARARTMMTPFILRRKKAQVLDLPAKHRRVEMCSMLHSQAAYYASLVDEARASMSGTAAEKKRKSSNIMMALRKAAIHPLLSRRLYTEKKIDKIVAVLQQHDFAGNTPDKIRAYITGESKTGQNLEGGDFALHKFCTERPYLQQFELKKQQWMDSAKVQKFKDLVTAYAANGDRVLVFSQFTTLMDILEAVLETLGISFVRLDGSTKMETRQDLIDTFTRDESLTVFMLSTKAGGAGINLAAANKVMVFDSGFNPQDDVQAENRAHRVGQTREVEVVRLVCAGTIEEQILRLGESKLALDERVTAGGEEEAEREGRKVVERMFLESLKGGVEGGVGGGRGEGDVRDAFRMGLEGSGVRVASKQAVF</sequence>
<feature type="region of interest" description="Disordered" evidence="11">
    <location>
        <begin position="67"/>
        <end position="150"/>
    </location>
</feature>
<feature type="region of interest" description="Disordered" evidence="11">
    <location>
        <begin position="381"/>
        <end position="511"/>
    </location>
</feature>
<feature type="region of interest" description="Disordered" evidence="11">
    <location>
        <begin position="163"/>
        <end position="242"/>
    </location>
</feature>
<keyword evidence="4" id="KW-0547">Nucleotide-binding</keyword>
<dbReference type="GO" id="GO:0005634">
    <property type="term" value="C:nucleus"/>
    <property type="evidence" value="ECO:0007669"/>
    <property type="project" value="UniProtKB-SubCell"/>
</dbReference>
<evidence type="ECO:0000256" key="6">
    <source>
        <dbReference type="ARBA" id="ARBA00022806"/>
    </source>
</evidence>